<dbReference type="STRING" id="452637.Oter_4151"/>
<comment type="subunit">
    <text evidence="11">Homohexamer.</text>
</comment>
<comment type="subcellular location">
    <subcellularLocation>
        <location evidence="1 11">Cytoplasm</location>
    </subcellularLocation>
</comment>
<evidence type="ECO:0000256" key="10">
    <source>
        <dbReference type="ARBA" id="ARBA00047767"/>
    </source>
</evidence>
<comment type="catalytic activity">
    <reaction evidence="10 11">
        <text>UMP + ATP = UDP + ADP</text>
        <dbReference type="Rhea" id="RHEA:24400"/>
        <dbReference type="ChEBI" id="CHEBI:30616"/>
        <dbReference type="ChEBI" id="CHEBI:57865"/>
        <dbReference type="ChEBI" id="CHEBI:58223"/>
        <dbReference type="ChEBI" id="CHEBI:456216"/>
        <dbReference type="EC" id="2.7.4.22"/>
    </reaction>
</comment>
<feature type="binding site" evidence="11">
    <location>
        <position position="68"/>
    </location>
    <ligand>
        <name>ATP</name>
        <dbReference type="ChEBI" id="CHEBI:30616"/>
    </ligand>
</feature>
<evidence type="ECO:0000313" key="13">
    <source>
        <dbReference type="EMBL" id="ACB77425.1"/>
    </source>
</evidence>
<comment type="pathway">
    <text evidence="2 11">Pyrimidine metabolism; CTP biosynthesis via de novo pathway; UDP from UMP (UMPK route): step 1/1.</text>
</comment>
<dbReference type="HAMAP" id="MF_01220_B">
    <property type="entry name" value="PyrH_B"/>
    <property type="match status" value="1"/>
</dbReference>
<dbReference type="eggNOG" id="COG0528">
    <property type="taxonomic scope" value="Bacteria"/>
</dbReference>
<dbReference type="PANTHER" id="PTHR42833:SF4">
    <property type="entry name" value="URIDYLATE KINASE PUMPKIN, CHLOROPLASTIC"/>
    <property type="match status" value="1"/>
</dbReference>
<evidence type="ECO:0000256" key="1">
    <source>
        <dbReference type="ARBA" id="ARBA00004496"/>
    </source>
</evidence>
<evidence type="ECO:0000259" key="12">
    <source>
        <dbReference type="Pfam" id="PF00696"/>
    </source>
</evidence>
<keyword evidence="6 11" id="KW-0547">Nucleotide-binding</keyword>
<comment type="caution">
    <text evidence="11">Lacks conserved residue(s) required for the propagation of feature annotation.</text>
</comment>
<dbReference type="KEGG" id="ote:Oter_4151"/>
<comment type="function">
    <text evidence="11">Catalyzes the reversible phosphorylation of UMP to UDP.</text>
</comment>
<keyword evidence="9 11" id="KW-0665">Pyrimidine biosynthesis</keyword>
<dbReference type="Gene3D" id="3.40.1160.10">
    <property type="entry name" value="Acetylglutamate kinase-like"/>
    <property type="match status" value="1"/>
</dbReference>
<comment type="activity regulation">
    <text evidence="11">Inhibited by UTP.</text>
</comment>
<dbReference type="PANTHER" id="PTHR42833">
    <property type="entry name" value="URIDYLATE KINASE"/>
    <property type="match status" value="1"/>
</dbReference>
<feature type="binding site" evidence="11">
    <location>
        <begin position="20"/>
        <end position="23"/>
    </location>
    <ligand>
        <name>ATP</name>
        <dbReference type="ChEBI" id="CHEBI:30616"/>
    </ligand>
</feature>
<protein>
    <recommendedName>
        <fullName evidence="11">Uridylate kinase</fullName>
        <shortName evidence="11">UK</shortName>
        <ecNumber evidence="11">2.7.4.22</ecNumber>
    </recommendedName>
    <alternativeName>
        <fullName evidence="11">Uridine monophosphate kinase</fullName>
        <shortName evidence="11">UMP kinase</shortName>
        <shortName evidence="11">UMPK</shortName>
    </alternativeName>
</protein>
<dbReference type="InterPro" id="IPR011817">
    <property type="entry name" value="Uridylate_kinase"/>
</dbReference>
<dbReference type="OrthoDB" id="9807458at2"/>
<dbReference type="GO" id="GO:0033862">
    <property type="term" value="F:UMP kinase activity"/>
    <property type="evidence" value="ECO:0007669"/>
    <property type="project" value="UniProtKB-EC"/>
</dbReference>
<evidence type="ECO:0000313" key="14">
    <source>
        <dbReference type="Proteomes" id="UP000007013"/>
    </source>
</evidence>
<keyword evidence="7 11" id="KW-0418">Kinase</keyword>
<dbReference type="Pfam" id="PF00696">
    <property type="entry name" value="AA_kinase"/>
    <property type="match status" value="1"/>
</dbReference>
<organism evidence="13 14">
    <name type="scientific">Opitutus terrae (strain DSM 11246 / JCM 15787 / PB90-1)</name>
    <dbReference type="NCBI Taxonomy" id="452637"/>
    <lineage>
        <taxon>Bacteria</taxon>
        <taxon>Pseudomonadati</taxon>
        <taxon>Verrucomicrobiota</taxon>
        <taxon>Opitutia</taxon>
        <taxon>Opitutales</taxon>
        <taxon>Opitutaceae</taxon>
        <taxon>Opitutus</taxon>
    </lineage>
</organism>
<dbReference type="InterPro" id="IPR015963">
    <property type="entry name" value="Uridylate_kinase_bac"/>
</dbReference>
<dbReference type="InterPro" id="IPR036393">
    <property type="entry name" value="AceGlu_kinase-like_sf"/>
</dbReference>
<dbReference type="Proteomes" id="UP000007013">
    <property type="component" value="Chromosome"/>
</dbReference>
<keyword evidence="5 11" id="KW-0808">Transferase</keyword>
<comment type="similarity">
    <text evidence="3 11">Belongs to the UMP kinase family.</text>
</comment>
<feature type="binding site" evidence="11">
    <location>
        <position position="177"/>
    </location>
    <ligand>
        <name>ATP</name>
        <dbReference type="ChEBI" id="CHEBI:30616"/>
    </ligand>
</feature>
<evidence type="ECO:0000256" key="3">
    <source>
        <dbReference type="ARBA" id="ARBA00007614"/>
    </source>
</evidence>
<feature type="binding site" evidence="11">
    <location>
        <position position="64"/>
    </location>
    <ligand>
        <name>ATP</name>
        <dbReference type="ChEBI" id="CHEBI:30616"/>
    </ligand>
</feature>
<dbReference type="PIRSF" id="PIRSF005650">
    <property type="entry name" value="Uridylate_kin"/>
    <property type="match status" value="1"/>
</dbReference>
<dbReference type="FunFam" id="3.40.1160.10:FF:000001">
    <property type="entry name" value="Uridylate kinase"/>
    <property type="match status" value="1"/>
</dbReference>
<dbReference type="RefSeq" id="WP_012376953.1">
    <property type="nucleotide sequence ID" value="NC_010571.1"/>
</dbReference>
<feature type="domain" description="Aspartate/glutamate/uridylate kinase" evidence="12">
    <location>
        <begin position="15"/>
        <end position="225"/>
    </location>
</feature>
<keyword evidence="4 11" id="KW-0963">Cytoplasm</keyword>
<sequence>MQHEKWPTDSRVKYKRIVLKLSGEVLRGGKAGDPIDGATLEKICNQVKEIHELGVEICVVIGGGNIFRGLNGVKRGVDRTTGDYMGMLATVINGCALMDCLEKMGVRTRVQSAIPMNQIAEPFILRRAQRHLEKGRVVIFVAGTGNPYFTTDTTAALRASEMHADIIMKATKVDGIYNKDPKKFPDAVKYEEITFIDALKQRLNVMDSTAFSLCLDNSVPILVFDLGDEHAIRKAVFGDRIGTLVHG</sequence>
<evidence type="ECO:0000256" key="8">
    <source>
        <dbReference type="ARBA" id="ARBA00022840"/>
    </source>
</evidence>
<evidence type="ECO:0000256" key="6">
    <source>
        <dbReference type="ARBA" id="ARBA00022741"/>
    </source>
</evidence>
<dbReference type="InterPro" id="IPR001048">
    <property type="entry name" value="Asp/Glu/Uridylate_kinase"/>
</dbReference>
<evidence type="ECO:0000256" key="9">
    <source>
        <dbReference type="ARBA" id="ARBA00022975"/>
    </source>
</evidence>
<dbReference type="CDD" id="cd04254">
    <property type="entry name" value="AAK_UMPK-PyrH-Ec"/>
    <property type="match status" value="1"/>
</dbReference>
<dbReference type="GO" id="GO:0005737">
    <property type="term" value="C:cytoplasm"/>
    <property type="evidence" value="ECO:0007669"/>
    <property type="project" value="UniProtKB-SubCell"/>
</dbReference>
<dbReference type="UniPathway" id="UPA00159">
    <property type="reaction ID" value="UER00275"/>
</dbReference>
<dbReference type="HOGENOM" id="CLU_033861_0_0_0"/>
<keyword evidence="8 11" id="KW-0067">ATP-binding</keyword>
<feature type="binding site" evidence="11">
    <location>
        <position position="63"/>
    </location>
    <ligand>
        <name>UMP</name>
        <dbReference type="ChEBI" id="CHEBI:57865"/>
    </ligand>
</feature>
<evidence type="ECO:0000256" key="7">
    <source>
        <dbReference type="ARBA" id="ARBA00022777"/>
    </source>
</evidence>
<reference evidence="13 14" key="1">
    <citation type="journal article" date="2011" name="J. Bacteriol.">
        <title>Genome sequence of the verrucomicrobium Opitutus terrae PB90-1, an abundant inhabitant of rice paddy soil ecosystems.</title>
        <authorList>
            <person name="van Passel M.W."/>
            <person name="Kant R."/>
            <person name="Palva A."/>
            <person name="Copeland A."/>
            <person name="Lucas S."/>
            <person name="Lapidus A."/>
            <person name="Glavina del Rio T."/>
            <person name="Pitluck S."/>
            <person name="Goltsman E."/>
            <person name="Clum A."/>
            <person name="Sun H."/>
            <person name="Schmutz J."/>
            <person name="Larimer F.W."/>
            <person name="Land M.L."/>
            <person name="Hauser L."/>
            <person name="Kyrpides N."/>
            <person name="Mikhailova N."/>
            <person name="Richardson P.P."/>
            <person name="Janssen P.H."/>
            <person name="de Vos W.M."/>
            <person name="Smidt H."/>
        </authorList>
    </citation>
    <scope>NUCLEOTIDE SEQUENCE [LARGE SCALE GENOMIC DNA]</scope>
    <source>
        <strain evidence="14">DSM 11246 / JCM 15787 / PB90-1</strain>
    </source>
</reference>
<name>B2A089_OPITP</name>
<dbReference type="EMBL" id="CP001032">
    <property type="protein sequence ID" value="ACB77425.1"/>
    <property type="molecule type" value="Genomic_DNA"/>
</dbReference>
<dbReference type="AlphaFoldDB" id="B2A089"/>
<gene>
    <name evidence="11" type="primary">pyrH</name>
    <name evidence="13" type="ordered locus">Oter_4151</name>
</gene>
<keyword evidence="14" id="KW-1185">Reference proteome</keyword>
<dbReference type="GO" id="GO:0044210">
    <property type="term" value="P:'de novo' CTP biosynthetic process"/>
    <property type="evidence" value="ECO:0007669"/>
    <property type="project" value="UniProtKB-UniRule"/>
</dbReference>
<dbReference type="EC" id="2.7.4.22" evidence="11"/>
<feature type="binding site" evidence="11">
    <location>
        <position position="180"/>
    </location>
    <ligand>
        <name>ATP</name>
        <dbReference type="ChEBI" id="CHEBI:30616"/>
    </ligand>
</feature>
<evidence type="ECO:0000256" key="4">
    <source>
        <dbReference type="ARBA" id="ARBA00022490"/>
    </source>
</evidence>
<proteinExistence type="inferred from homology"/>
<evidence type="ECO:0000256" key="2">
    <source>
        <dbReference type="ARBA" id="ARBA00004791"/>
    </source>
</evidence>
<dbReference type="SUPFAM" id="SSF53633">
    <property type="entry name" value="Carbamate kinase-like"/>
    <property type="match status" value="1"/>
</dbReference>
<evidence type="ECO:0000256" key="11">
    <source>
        <dbReference type="HAMAP-Rule" id="MF_01220"/>
    </source>
</evidence>
<evidence type="ECO:0000256" key="5">
    <source>
        <dbReference type="ARBA" id="ARBA00022679"/>
    </source>
</evidence>
<feature type="binding site" evidence="11">
    <location>
        <position position="171"/>
    </location>
    <ligand>
        <name>ATP</name>
        <dbReference type="ChEBI" id="CHEBI:30616"/>
    </ligand>
</feature>
<accession>B2A089</accession>
<dbReference type="GO" id="GO:0006225">
    <property type="term" value="P:UDP biosynthetic process"/>
    <property type="evidence" value="ECO:0007669"/>
    <property type="project" value="TreeGrafter"/>
</dbReference>
<feature type="binding site" evidence="11">
    <location>
        <position position="83"/>
    </location>
    <ligand>
        <name>UMP</name>
        <dbReference type="ChEBI" id="CHEBI:57865"/>
    </ligand>
</feature>
<feature type="binding site" evidence="11">
    <location>
        <begin position="144"/>
        <end position="151"/>
    </location>
    <ligand>
        <name>UMP</name>
        <dbReference type="ChEBI" id="CHEBI:57865"/>
    </ligand>
</feature>
<dbReference type="NCBIfam" id="TIGR02075">
    <property type="entry name" value="pyrH_bact"/>
    <property type="match status" value="1"/>
</dbReference>
<dbReference type="GO" id="GO:0005524">
    <property type="term" value="F:ATP binding"/>
    <property type="evidence" value="ECO:0007669"/>
    <property type="project" value="UniProtKB-KW"/>
</dbReference>